<sequence>MIRVLLAEDQGLVSDALATLLALEGDFDVVATAGDGEEAVAKAMASQPDLALLDIEMPKVSGLDAAEQILTEVPGVRVVLLTTFARPGYLRRALQAGVHGYLLKDGKVEQLAAHLRSIMAGQRVFDPALMMAAIETDNPLSPREIDVLRLAKRGLTTRQMAKELFLSEGTVRNYLSGALAKLGCATRQEAIRKADDMGWL</sequence>
<feature type="domain" description="HTH luxR-type" evidence="6">
    <location>
        <begin position="133"/>
        <end position="198"/>
    </location>
</feature>
<dbReference type="PANTHER" id="PTHR43214">
    <property type="entry name" value="TWO-COMPONENT RESPONSE REGULATOR"/>
    <property type="match status" value="1"/>
</dbReference>
<name>A0ABS0F0D7_9BACL</name>
<evidence type="ECO:0000256" key="4">
    <source>
        <dbReference type="ARBA" id="ARBA00023163"/>
    </source>
</evidence>
<evidence type="ECO:0000256" key="5">
    <source>
        <dbReference type="PROSITE-ProRule" id="PRU00169"/>
    </source>
</evidence>
<dbReference type="InterPro" id="IPR016032">
    <property type="entry name" value="Sig_transdc_resp-reg_C-effctor"/>
</dbReference>
<dbReference type="PRINTS" id="PR00038">
    <property type="entry name" value="HTHLUXR"/>
</dbReference>
<dbReference type="Pfam" id="PF00196">
    <property type="entry name" value="GerE"/>
    <property type="match status" value="1"/>
</dbReference>
<dbReference type="InterPro" id="IPR000792">
    <property type="entry name" value="Tscrpt_reg_LuxR_C"/>
</dbReference>
<dbReference type="PANTHER" id="PTHR43214:SF42">
    <property type="entry name" value="TRANSCRIPTIONAL REGULATORY PROTEIN DESR"/>
    <property type="match status" value="1"/>
</dbReference>
<keyword evidence="4" id="KW-0804">Transcription</keyword>
<dbReference type="EMBL" id="JADPKZ010000025">
    <property type="protein sequence ID" value="MBF8376730.1"/>
    <property type="molecule type" value="Genomic_DNA"/>
</dbReference>
<reference evidence="8 9" key="1">
    <citation type="submission" date="2020-11" db="EMBL/GenBank/DDBJ databases">
        <title>Genomic insight of Alicyclobacillus mali FL 18 reveals a new arsenic-resistant strain, with potential in environmental biotechnology.</title>
        <authorList>
            <person name="Fiorentino G."/>
            <person name="Gallo G."/>
            <person name="Aulitto M."/>
        </authorList>
    </citation>
    <scope>NUCLEOTIDE SEQUENCE [LARGE SCALE GENOMIC DNA]</scope>
    <source>
        <strain evidence="8 9">FL 18</strain>
    </source>
</reference>
<evidence type="ECO:0000313" key="9">
    <source>
        <dbReference type="Proteomes" id="UP000642910"/>
    </source>
</evidence>
<dbReference type="InterPro" id="IPR001789">
    <property type="entry name" value="Sig_transdc_resp-reg_receiver"/>
</dbReference>
<dbReference type="PROSITE" id="PS50110">
    <property type="entry name" value="RESPONSE_REGULATORY"/>
    <property type="match status" value="1"/>
</dbReference>
<evidence type="ECO:0000256" key="2">
    <source>
        <dbReference type="ARBA" id="ARBA00023015"/>
    </source>
</evidence>
<proteinExistence type="predicted"/>
<dbReference type="SMART" id="SM00448">
    <property type="entry name" value="REC"/>
    <property type="match status" value="1"/>
</dbReference>
<evidence type="ECO:0000256" key="1">
    <source>
        <dbReference type="ARBA" id="ARBA00022553"/>
    </source>
</evidence>
<dbReference type="RefSeq" id="WP_195867005.1">
    <property type="nucleotide sequence ID" value="NZ_JADPKZ010000025.1"/>
</dbReference>
<dbReference type="SUPFAM" id="SSF52172">
    <property type="entry name" value="CheY-like"/>
    <property type="match status" value="1"/>
</dbReference>
<dbReference type="PROSITE" id="PS50043">
    <property type="entry name" value="HTH_LUXR_2"/>
    <property type="match status" value="1"/>
</dbReference>
<organism evidence="8 9">
    <name type="scientific">Alicyclobacillus mali</name>
    <name type="common">ex Roth et al. 2021</name>
    <dbReference type="NCBI Taxonomy" id="1123961"/>
    <lineage>
        <taxon>Bacteria</taxon>
        <taxon>Bacillati</taxon>
        <taxon>Bacillota</taxon>
        <taxon>Bacilli</taxon>
        <taxon>Bacillales</taxon>
        <taxon>Alicyclobacillaceae</taxon>
        <taxon>Alicyclobacillus</taxon>
    </lineage>
</organism>
<dbReference type="InterPro" id="IPR039420">
    <property type="entry name" value="WalR-like"/>
</dbReference>
<protein>
    <submittedName>
        <fullName evidence="8">Response regulator transcription factor</fullName>
    </submittedName>
</protein>
<gene>
    <name evidence="8" type="ORF">IW967_02410</name>
</gene>
<feature type="modified residue" description="4-aspartylphosphate" evidence="5">
    <location>
        <position position="54"/>
    </location>
</feature>
<evidence type="ECO:0000256" key="3">
    <source>
        <dbReference type="ARBA" id="ARBA00023125"/>
    </source>
</evidence>
<dbReference type="Gene3D" id="3.40.50.2300">
    <property type="match status" value="1"/>
</dbReference>
<accession>A0ABS0F0D7</accession>
<dbReference type="InterPro" id="IPR011006">
    <property type="entry name" value="CheY-like_superfamily"/>
</dbReference>
<keyword evidence="2" id="KW-0805">Transcription regulation</keyword>
<keyword evidence="1 5" id="KW-0597">Phosphoprotein</keyword>
<keyword evidence="9" id="KW-1185">Reference proteome</keyword>
<evidence type="ECO:0000259" key="7">
    <source>
        <dbReference type="PROSITE" id="PS50110"/>
    </source>
</evidence>
<feature type="domain" description="Response regulatory" evidence="7">
    <location>
        <begin position="3"/>
        <end position="119"/>
    </location>
</feature>
<keyword evidence="3" id="KW-0238">DNA-binding</keyword>
<dbReference type="SUPFAM" id="SSF46894">
    <property type="entry name" value="C-terminal effector domain of the bipartite response regulators"/>
    <property type="match status" value="1"/>
</dbReference>
<evidence type="ECO:0000313" key="8">
    <source>
        <dbReference type="EMBL" id="MBF8376730.1"/>
    </source>
</evidence>
<comment type="caution">
    <text evidence="8">The sequence shown here is derived from an EMBL/GenBank/DDBJ whole genome shotgun (WGS) entry which is preliminary data.</text>
</comment>
<dbReference type="CDD" id="cd06170">
    <property type="entry name" value="LuxR_C_like"/>
    <property type="match status" value="1"/>
</dbReference>
<dbReference type="Proteomes" id="UP000642910">
    <property type="component" value="Unassembled WGS sequence"/>
</dbReference>
<dbReference type="Pfam" id="PF00072">
    <property type="entry name" value="Response_reg"/>
    <property type="match status" value="1"/>
</dbReference>
<evidence type="ECO:0000259" key="6">
    <source>
        <dbReference type="PROSITE" id="PS50043"/>
    </source>
</evidence>
<dbReference type="SMART" id="SM00421">
    <property type="entry name" value="HTH_LUXR"/>
    <property type="match status" value="1"/>
</dbReference>